<dbReference type="RefSeq" id="WP_344889254.1">
    <property type="nucleotide sequence ID" value="NZ_BAABAS010000003.1"/>
</dbReference>
<proteinExistence type="inferred from homology"/>
<dbReference type="PROSITE" id="PS00189">
    <property type="entry name" value="LIPOYL"/>
    <property type="match status" value="1"/>
</dbReference>
<sequence>MHDVTVPRFHPNDERYVLVEWLVPNGATVTVDQPIATVETAKVAEEVLSTHEGVVEWLLPAGAEYLFGQSIARIRALGEDAAPDAGIVDPKPNAPLLSRAAAELAARHNVDIGQLGGLNRSTVRRRDVEAFISAQGSAETEADAVTSQPRPQPPAMSIPWDSLPPGQRSVADAVVASHRDIPVGFTVVKADCEDALRWLTARSSQRFGGLPELVVKAIAAQAEDFPAFFASMPSGCTMRLGAAPNIGVTIDVGQGLQIPVINAADRTSLSEVGDALMRFRLKSLRGALTRDELSGATIVLSLNIDAGVAYAIPMIPLGLTCAVSLGAVFDEVVLADDGKPAARRRVNLGAAYDHRVINGRSASAFLLAVSRALESPGQPTKA</sequence>
<evidence type="ECO:0000259" key="9">
    <source>
        <dbReference type="Pfam" id="PF00364"/>
    </source>
</evidence>
<keyword evidence="5 6" id="KW-0012">Acyltransferase</keyword>
<evidence type="ECO:0000256" key="4">
    <source>
        <dbReference type="ARBA" id="ARBA00022823"/>
    </source>
</evidence>
<evidence type="ECO:0000256" key="2">
    <source>
        <dbReference type="ARBA" id="ARBA00007317"/>
    </source>
</evidence>
<dbReference type="PANTHER" id="PTHR43178">
    <property type="entry name" value="DIHYDROLIPOAMIDE ACETYLTRANSFERASE COMPONENT OF PYRUVATE DEHYDROGENASE COMPLEX"/>
    <property type="match status" value="1"/>
</dbReference>
<keyword evidence="4 6" id="KW-0450">Lipoyl</keyword>
<dbReference type="EMBL" id="BAABAS010000003">
    <property type="protein sequence ID" value="GAA4225111.1"/>
    <property type="molecule type" value="Genomic_DNA"/>
</dbReference>
<evidence type="ECO:0000256" key="7">
    <source>
        <dbReference type="SAM" id="MobiDB-lite"/>
    </source>
</evidence>
<dbReference type="CDD" id="cd06849">
    <property type="entry name" value="lipoyl_domain"/>
    <property type="match status" value="1"/>
</dbReference>
<keyword evidence="11" id="KW-1185">Reference proteome</keyword>
<dbReference type="Proteomes" id="UP001501710">
    <property type="component" value="Unassembled WGS sequence"/>
</dbReference>
<evidence type="ECO:0000256" key="6">
    <source>
        <dbReference type="RuleBase" id="RU003423"/>
    </source>
</evidence>
<evidence type="ECO:0000313" key="10">
    <source>
        <dbReference type="EMBL" id="GAA4225111.1"/>
    </source>
</evidence>
<evidence type="ECO:0000313" key="11">
    <source>
        <dbReference type="Proteomes" id="UP001501710"/>
    </source>
</evidence>
<dbReference type="InterPro" id="IPR001078">
    <property type="entry name" value="2-oxoacid_DH_actylTfrase"/>
</dbReference>
<dbReference type="Pfam" id="PF00364">
    <property type="entry name" value="Biotin_lipoyl"/>
    <property type="match status" value="1"/>
</dbReference>
<reference evidence="11" key="1">
    <citation type="journal article" date="2019" name="Int. J. Syst. Evol. Microbiol.">
        <title>The Global Catalogue of Microorganisms (GCM) 10K type strain sequencing project: providing services to taxonomists for standard genome sequencing and annotation.</title>
        <authorList>
            <consortium name="The Broad Institute Genomics Platform"/>
            <consortium name="The Broad Institute Genome Sequencing Center for Infectious Disease"/>
            <person name="Wu L."/>
            <person name="Ma J."/>
        </authorList>
    </citation>
    <scope>NUCLEOTIDE SEQUENCE [LARGE SCALE GENOMIC DNA]</scope>
    <source>
        <strain evidence="11">JCM 17440</strain>
    </source>
</reference>
<dbReference type="Gene3D" id="3.30.559.10">
    <property type="entry name" value="Chloramphenicol acetyltransferase-like domain"/>
    <property type="match status" value="1"/>
</dbReference>
<dbReference type="InterPro" id="IPR023213">
    <property type="entry name" value="CAT-like_dom_sf"/>
</dbReference>
<comment type="caution">
    <text evidence="10">The sequence shown here is derived from an EMBL/GenBank/DDBJ whole genome shotgun (WGS) entry which is preliminary data.</text>
</comment>
<dbReference type="InterPro" id="IPR050743">
    <property type="entry name" value="2-oxoacid_DH_E2_comp"/>
</dbReference>
<comment type="cofactor">
    <cofactor evidence="1 6">
        <name>(R)-lipoate</name>
        <dbReference type="ChEBI" id="CHEBI:83088"/>
    </cofactor>
</comment>
<dbReference type="InterPro" id="IPR011053">
    <property type="entry name" value="Single_hybrid_motif"/>
</dbReference>
<organism evidence="10 11">
    <name type="scientific">Actinomadura meridiana</name>
    <dbReference type="NCBI Taxonomy" id="559626"/>
    <lineage>
        <taxon>Bacteria</taxon>
        <taxon>Bacillati</taxon>
        <taxon>Actinomycetota</taxon>
        <taxon>Actinomycetes</taxon>
        <taxon>Streptosporangiales</taxon>
        <taxon>Thermomonosporaceae</taxon>
        <taxon>Actinomadura</taxon>
    </lineage>
</organism>
<dbReference type="Pfam" id="PF00198">
    <property type="entry name" value="2-oxoacid_dh"/>
    <property type="match status" value="1"/>
</dbReference>
<dbReference type="Gene3D" id="2.40.50.100">
    <property type="match status" value="1"/>
</dbReference>
<feature type="domain" description="2-oxoacid dehydrogenase acyltransferase catalytic" evidence="8">
    <location>
        <begin position="167"/>
        <end position="377"/>
    </location>
</feature>
<dbReference type="EC" id="2.3.1.-" evidence="6"/>
<protein>
    <recommendedName>
        <fullName evidence="6">Dihydrolipoamide acetyltransferase component of pyruvate dehydrogenase complex</fullName>
        <ecNumber evidence="6">2.3.1.-</ecNumber>
    </recommendedName>
</protein>
<gene>
    <name evidence="10" type="ORF">GCM10022254_06300</name>
</gene>
<dbReference type="SUPFAM" id="SSF52777">
    <property type="entry name" value="CoA-dependent acyltransferases"/>
    <property type="match status" value="1"/>
</dbReference>
<feature type="region of interest" description="Disordered" evidence="7">
    <location>
        <begin position="135"/>
        <end position="163"/>
    </location>
</feature>
<dbReference type="InterPro" id="IPR000089">
    <property type="entry name" value="Biotin_lipoyl"/>
</dbReference>
<dbReference type="InterPro" id="IPR003016">
    <property type="entry name" value="2-oxoA_DH_lipoyl-BS"/>
</dbReference>
<comment type="similarity">
    <text evidence="2 6">Belongs to the 2-oxoacid dehydrogenase family.</text>
</comment>
<evidence type="ECO:0000256" key="3">
    <source>
        <dbReference type="ARBA" id="ARBA00022679"/>
    </source>
</evidence>
<evidence type="ECO:0000256" key="5">
    <source>
        <dbReference type="ARBA" id="ARBA00023315"/>
    </source>
</evidence>
<dbReference type="SUPFAM" id="SSF51230">
    <property type="entry name" value="Single hybrid motif"/>
    <property type="match status" value="1"/>
</dbReference>
<feature type="domain" description="Lipoyl-binding" evidence="9">
    <location>
        <begin position="13"/>
        <end position="74"/>
    </location>
</feature>
<evidence type="ECO:0000256" key="1">
    <source>
        <dbReference type="ARBA" id="ARBA00001938"/>
    </source>
</evidence>
<accession>A0ABP8BSW2</accession>
<keyword evidence="3 6" id="KW-0808">Transferase</keyword>
<evidence type="ECO:0000259" key="8">
    <source>
        <dbReference type="Pfam" id="PF00198"/>
    </source>
</evidence>
<name>A0ABP8BSW2_9ACTN</name>
<dbReference type="PANTHER" id="PTHR43178:SF5">
    <property type="entry name" value="LIPOAMIDE ACYLTRANSFERASE COMPONENT OF BRANCHED-CHAIN ALPHA-KETO ACID DEHYDROGENASE COMPLEX, MITOCHONDRIAL"/>
    <property type="match status" value="1"/>
</dbReference>